<dbReference type="RefSeq" id="WP_066935477.1">
    <property type="nucleotide sequence ID" value="NZ_JBIAXI010000002.1"/>
</dbReference>
<reference evidence="3 4" key="1">
    <citation type="submission" date="2024-10" db="EMBL/GenBank/DDBJ databases">
        <title>The Natural Products Discovery Center: Release of the First 8490 Sequenced Strains for Exploring Actinobacteria Biosynthetic Diversity.</title>
        <authorList>
            <person name="Kalkreuter E."/>
            <person name="Kautsar S.A."/>
            <person name="Yang D."/>
            <person name="Bader C.D."/>
            <person name="Teijaro C.N."/>
            <person name="Fluegel L."/>
            <person name="Davis C.M."/>
            <person name="Simpson J.R."/>
            <person name="Lauterbach L."/>
            <person name="Steele A.D."/>
            <person name="Gui C."/>
            <person name="Meng S."/>
            <person name="Li G."/>
            <person name="Viehrig K."/>
            <person name="Ye F."/>
            <person name="Su P."/>
            <person name="Kiefer A.F."/>
            <person name="Nichols A."/>
            <person name="Cepeda A.J."/>
            <person name="Yan W."/>
            <person name="Fan B."/>
            <person name="Jiang Y."/>
            <person name="Adhikari A."/>
            <person name="Zheng C.-J."/>
            <person name="Schuster L."/>
            <person name="Cowan T.M."/>
            <person name="Smanski M.J."/>
            <person name="Chevrette M.G."/>
            <person name="De Carvalho L.P.S."/>
            <person name="Shen B."/>
        </authorList>
    </citation>
    <scope>NUCLEOTIDE SEQUENCE [LARGE SCALE GENOMIC DNA]</scope>
    <source>
        <strain evidence="3 4">NPDC001281</strain>
    </source>
</reference>
<evidence type="ECO:0000259" key="2">
    <source>
        <dbReference type="Pfam" id="PF20229"/>
    </source>
</evidence>
<dbReference type="InterPro" id="IPR046858">
    <property type="entry name" value="ChrB_N"/>
</dbReference>
<accession>A0ABW6UY55</accession>
<feature type="domain" description="ChrB N-terminal" evidence="2">
    <location>
        <begin position="12"/>
        <end position="115"/>
    </location>
</feature>
<evidence type="ECO:0000313" key="3">
    <source>
        <dbReference type="EMBL" id="MFF4771955.1"/>
    </source>
</evidence>
<evidence type="ECO:0000256" key="1">
    <source>
        <dbReference type="SAM" id="MobiDB-lite"/>
    </source>
</evidence>
<name>A0ABW6UY55_MICFU</name>
<dbReference type="Pfam" id="PF20229">
    <property type="entry name" value="ChrB_N"/>
    <property type="match status" value="1"/>
</dbReference>
<organism evidence="3 4">
    <name type="scientific">Microtetraspora fusca</name>
    <dbReference type="NCBI Taxonomy" id="1997"/>
    <lineage>
        <taxon>Bacteria</taxon>
        <taxon>Bacillati</taxon>
        <taxon>Actinomycetota</taxon>
        <taxon>Actinomycetes</taxon>
        <taxon>Streptosporangiales</taxon>
        <taxon>Streptosporangiaceae</taxon>
        <taxon>Microtetraspora</taxon>
    </lineage>
</organism>
<sequence length="136" mass="15401">MYRVPSTTSRARVAVWRELKRLGALQIQPGGVRIAGPSRCTGTPLDKVRERIEEFGGENMIFMLTGGEERVHQTLVESFRENSAKEYAEIVEECETKFFKEIGFERFRENYTFEERRGDPSGPGEAAASAPQGRRA</sequence>
<gene>
    <name evidence="3" type="ORF">ACFY05_03780</name>
</gene>
<dbReference type="Proteomes" id="UP001602119">
    <property type="component" value="Unassembled WGS sequence"/>
</dbReference>
<feature type="region of interest" description="Disordered" evidence="1">
    <location>
        <begin position="113"/>
        <end position="136"/>
    </location>
</feature>
<evidence type="ECO:0000313" key="4">
    <source>
        <dbReference type="Proteomes" id="UP001602119"/>
    </source>
</evidence>
<feature type="compositionally biased region" description="Low complexity" evidence="1">
    <location>
        <begin position="120"/>
        <end position="136"/>
    </location>
</feature>
<keyword evidence="4" id="KW-1185">Reference proteome</keyword>
<proteinExistence type="predicted"/>
<comment type="caution">
    <text evidence="3">The sequence shown here is derived from an EMBL/GenBank/DDBJ whole genome shotgun (WGS) entry which is preliminary data.</text>
</comment>
<protein>
    <submittedName>
        <fullName evidence="3">Chromate resistance protein ChrB</fullName>
    </submittedName>
</protein>
<dbReference type="EMBL" id="JBIAXI010000002">
    <property type="protein sequence ID" value="MFF4771955.1"/>
    <property type="molecule type" value="Genomic_DNA"/>
</dbReference>